<evidence type="ECO:0000313" key="2">
    <source>
        <dbReference type="EMBL" id="DAE19967.1"/>
    </source>
</evidence>
<proteinExistence type="predicted"/>
<evidence type="ECO:0000256" key="1">
    <source>
        <dbReference type="SAM" id="MobiDB-lite"/>
    </source>
</evidence>
<dbReference type="EMBL" id="BK015689">
    <property type="protein sequence ID" value="DAE19967.1"/>
    <property type="molecule type" value="Genomic_DNA"/>
</dbReference>
<accession>A0A8S5QL36</accession>
<organism evidence="2">
    <name type="scientific">CrAss-like virus sp. ctYsL76</name>
    <dbReference type="NCBI Taxonomy" id="2826826"/>
    <lineage>
        <taxon>Viruses</taxon>
        <taxon>Duplodnaviria</taxon>
        <taxon>Heunggongvirae</taxon>
        <taxon>Uroviricota</taxon>
        <taxon>Caudoviricetes</taxon>
        <taxon>Crassvirales</taxon>
    </lineage>
</organism>
<sequence length="903" mass="101298">MAQVRKYQSGGPTTRKYGTFTIDGNPFEVDDEFLNQLTMYGKSLDDDTAYQFSKITDALRAGQNLSYDSNADRLDGNVQFDVTGRQNKNLGKRRSAFARFFSGRKENTSRNAIHSLKDFVYVTPSPGGTDYDWSKGISVQYKRDKDGKFELVDGKRVFINGANNLQVARRLRALKDIAKYTDHDTFKGYNKLDKQAYIDFYNRLGDQGVEDLITRIEDGSWTDNDKLALKDIGILLGEEVDNSQNEESNSSTNTTETPEQKAKRQLSERGITSTNADQYVTVDNDGNLVVTDLFDQTFGNKNAIYNDWWQQYLGHNNAWNPDFSFLKGYTRLGNRLYKTSDFGDENSELYKFARMAGGFYDLNAHNKFAEANNIFEYLWGNSDQSSKFDRDNFYSSWFNSQSPNLRYRSLNGTRQLPYGQQLIEYWDDKDKDMMGRPSVYKYAVLDNNGNLIADDVDINDYDVIEDGEQTGLNALQRINQPDSPYHGRYVMKFTDHSGNIDDYTLYINPDNKNDIILQSEELKRRNATNTGQNIRIPEEFANAINNNPEFWRRLLGNKELQNRFIRSLVEGVRSQFGTAITDIGSRWLTTRRLQKSDLESLGFDPNVAQAIDNYLRDYGRRNGQGIYTRRNERLVAPYQSNIPTHQKGGAIGTTKEAVGHNDTKKIDNRVDPQKVAGVRDGWNLSQADKLEIASIIGDVASLIAAIPTGGNPVAGVLGYGSTLAQFGADVSRDGFQMGDLGSLLLGAGLDTISLLPGIGISGKAAKTAKAIKKAAPVLRKALIAAGAVSAVPAVNNIISGDYNLDDFKKVSIGLLALKGGIDEYKNIKFTKYKGKAPKVEGKTKDDLKREYIDKIVSDKKLGFHDGQPTRWSNEDGTVKNYQQAIEDLTKSGNLKITKTQEAK</sequence>
<protein>
    <submittedName>
        <fullName evidence="2">Uncharacterized protein</fullName>
    </submittedName>
</protein>
<name>A0A8S5QL36_9CAUD</name>
<feature type="compositionally biased region" description="Low complexity" evidence="1">
    <location>
        <begin position="242"/>
        <end position="257"/>
    </location>
</feature>
<reference evidence="2" key="1">
    <citation type="journal article" date="2021" name="Proc. Natl. Acad. Sci. U.S.A.">
        <title>A Catalog of Tens of Thousands of Viruses from Human Metagenomes Reveals Hidden Associations with Chronic Diseases.</title>
        <authorList>
            <person name="Tisza M.J."/>
            <person name="Buck C.B."/>
        </authorList>
    </citation>
    <scope>NUCLEOTIDE SEQUENCE</scope>
    <source>
        <strain evidence="2">CtYsL76</strain>
    </source>
</reference>
<feature type="region of interest" description="Disordered" evidence="1">
    <location>
        <begin position="240"/>
        <end position="269"/>
    </location>
</feature>
<feature type="compositionally biased region" description="Basic and acidic residues" evidence="1">
    <location>
        <begin position="258"/>
        <end position="267"/>
    </location>
</feature>